<name>A0A7Z1MLG5_9VIBR</name>
<organism evidence="2">
    <name type="scientific">Vibrio cyclitrophicus</name>
    <dbReference type="NCBI Taxonomy" id="47951"/>
    <lineage>
        <taxon>Bacteria</taxon>
        <taxon>Pseudomonadati</taxon>
        <taxon>Pseudomonadota</taxon>
        <taxon>Gammaproteobacteria</taxon>
        <taxon>Vibrionales</taxon>
        <taxon>Vibrionaceae</taxon>
        <taxon>Vibrio</taxon>
    </lineage>
</organism>
<dbReference type="AlphaFoldDB" id="A0A7Z1MLG5"/>
<reference evidence="2" key="1">
    <citation type="submission" date="2016-07" db="EMBL/GenBank/DDBJ databases">
        <authorList>
            <person name="Kauffman K."/>
            <person name="Arevalo P."/>
            <person name="Polz M.F."/>
        </authorList>
    </citation>
    <scope>NUCLEOTIDE SEQUENCE</scope>
    <source>
        <strain evidence="2">10N.222.46.E12</strain>
    </source>
</reference>
<comment type="caution">
    <text evidence="2">The sequence shown here is derived from an EMBL/GenBank/DDBJ whole genome shotgun (WGS) entry which is preliminary data.</text>
</comment>
<evidence type="ECO:0000313" key="2">
    <source>
        <dbReference type="EMBL" id="PMP31598.1"/>
    </source>
</evidence>
<reference evidence="2" key="2">
    <citation type="journal article" date="2018" name="Nature">
        <title>A major lineage of non-tailed dsDNA viruses as unrecognized killers of marine bacteria.</title>
        <authorList>
            <person name="Kauffman K.M."/>
            <person name="Hussain F.A."/>
            <person name="Yang J."/>
            <person name="Arevalo P."/>
            <person name="Brown J.M."/>
            <person name="Chang W.K."/>
            <person name="VanInsberghe D."/>
            <person name="Elsherbini J."/>
            <person name="Sharma R.S."/>
            <person name="Cutler M.B."/>
            <person name="Kelly L."/>
            <person name="Polz M.F."/>
        </authorList>
    </citation>
    <scope>NUCLEOTIDE SEQUENCE</scope>
    <source>
        <strain evidence="2">10N.222.46.E12</strain>
    </source>
</reference>
<proteinExistence type="predicted"/>
<feature type="region of interest" description="Disordered" evidence="1">
    <location>
        <begin position="47"/>
        <end position="66"/>
    </location>
</feature>
<gene>
    <name evidence="2" type="ORF">BCS90_11435</name>
</gene>
<accession>A0A7Z1MLG5</accession>
<protein>
    <submittedName>
        <fullName evidence="2">Uncharacterized protein</fullName>
    </submittedName>
</protein>
<sequence>MGWYQKDEKVTGDNENSHENSAFRHILVVVYHPPYSSIIKGELKKRLPPRERSLAHGNLEKTLPES</sequence>
<dbReference type="EMBL" id="MDBS01000017">
    <property type="protein sequence ID" value="PMP31598.1"/>
    <property type="molecule type" value="Genomic_DNA"/>
</dbReference>
<evidence type="ECO:0000256" key="1">
    <source>
        <dbReference type="SAM" id="MobiDB-lite"/>
    </source>
</evidence>